<organism evidence="9 10">
    <name type="scientific">Sinimarinibacterium thermocellulolyticum</name>
    <dbReference type="NCBI Taxonomy" id="3170016"/>
    <lineage>
        <taxon>Bacteria</taxon>
        <taxon>Pseudomonadati</taxon>
        <taxon>Pseudomonadota</taxon>
        <taxon>Gammaproteobacteria</taxon>
        <taxon>Nevskiales</taxon>
        <taxon>Nevskiaceae</taxon>
        <taxon>Sinimarinibacterium</taxon>
    </lineage>
</organism>
<evidence type="ECO:0000256" key="1">
    <source>
        <dbReference type="ARBA" id="ARBA00004162"/>
    </source>
</evidence>
<keyword evidence="3" id="KW-1003">Cell membrane</keyword>
<feature type="transmembrane region" description="Helical" evidence="8">
    <location>
        <begin position="20"/>
        <end position="38"/>
    </location>
</feature>
<dbReference type="Gene3D" id="3.30.420.270">
    <property type="match status" value="1"/>
</dbReference>
<evidence type="ECO:0000256" key="5">
    <source>
        <dbReference type="ARBA" id="ARBA00022989"/>
    </source>
</evidence>
<comment type="caution">
    <text evidence="9">The sequence shown here is derived from an EMBL/GenBank/DDBJ whole genome shotgun (WGS) entry which is preliminary data.</text>
</comment>
<evidence type="ECO:0000313" key="9">
    <source>
        <dbReference type="EMBL" id="MES0874518.1"/>
    </source>
</evidence>
<evidence type="ECO:0000256" key="6">
    <source>
        <dbReference type="ARBA" id="ARBA00023136"/>
    </source>
</evidence>
<evidence type="ECO:0000256" key="8">
    <source>
        <dbReference type="SAM" id="Phobius"/>
    </source>
</evidence>
<evidence type="ECO:0000256" key="4">
    <source>
        <dbReference type="ARBA" id="ARBA00022692"/>
    </source>
</evidence>
<keyword evidence="10" id="KW-1185">Reference proteome</keyword>
<evidence type="ECO:0000256" key="2">
    <source>
        <dbReference type="ARBA" id="ARBA00005811"/>
    </source>
</evidence>
<dbReference type="Pfam" id="PF02472">
    <property type="entry name" value="ExbD"/>
    <property type="match status" value="1"/>
</dbReference>
<keyword evidence="5 8" id="KW-1133">Transmembrane helix</keyword>
<dbReference type="EMBL" id="JBEPIJ010000011">
    <property type="protein sequence ID" value="MES0874518.1"/>
    <property type="molecule type" value="Genomic_DNA"/>
</dbReference>
<keyword evidence="7" id="KW-0813">Transport</keyword>
<evidence type="ECO:0000313" key="10">
    <source>
        <dbReference type="Proteomes" id="UP001465331"/>
    </source>
</evidence>
<keyword evidence="7" id="KW-0653">Protein transport</keyword>
<dbReference type="PANTHER" id="PTHR30558:SF13">
    <property type="entry name" value="BIOPOLYMER TRANSPORT PROTEIN EXBD2"/>
    <property type="match status" value="1"/>
</dbReference>
<proteinExistence type="inferred from homology"/>
<dbReference type="RefSeq" id="WP_352889744.1">
    <property type="nucleotide sequence ID" value="NZ_JBEPIJ010000011.1"/>
</dbReference>
<sequence>MKVRRHAAPPEDTGIDLTPMLDVIFIMLIFFIVTTTFVREAGIEINRPSAETAVKQEQSNILVAISAEGEVWIDGQRVDIRELRGLIRKLKSENPEAAVIVQADRDARAGLLVQAMDQARLAGVRDVAVAAEQP</sequence>
<evidence type="ECO:0000256" key="7">
    <source>
        <dbReference type="RuleBase" id="RU003879"/>
    </source>
</evidence>
<protein>
    <submittedName>
        <fullName evidence="9">Biopolymer transporter ExbD</fullName>
    </submittedName>
</protein>
<dbReference type="PANTHER" id="PTHR30558">
    <property type="entry name" value="EXBD MEMBRANE COMPONENT OF PMF-DRIVEN MACROMOLECULE IMPORT SYSTEM"/>
    <property type="match status" value="1"/>
</dbReference>
<reference evidence="9 10" key="1">
    <citation type="submission" date="2024-06" db="EMBL/GenBank/DDBJ databases">
        <authorList>
            <person name="Li Z."/>
            <person name="Jiang Y."/>
        </authorList>
    </citation>
    <scope>NUCLEOTIDE SEQUENCE [LARGE SCALE GENOMIC DNA]</scope>
    <source>
        <strain evidence="9 10">HSW-8</strain>
    </source>
</reference>
<gene>
    <name evidence="9" type="ORF">ABSH63_10950</name>
</gene>
<evidence type="ECO:0000256" key="3">
    <source>
        <dbReference type="ARBA" id="ARBA00022475"/>
    </source>
</evidence>
<keyword evidence="4 7" id="KW-0812">Transmembrane</keyword>
<dbReference type="InterPro" id="IPR003400">
    <property type="entry name" value="ExbD"/>
</dbReference>
<comment type="similarity">
    <text evidence="2 7">Belongs to the ExbD/TolR family.</text>
</comment>
<accession>A0ABV2ABJ0</accession>
<dbReference type="Proteomes" id="UP001465331">
    <property type="component" value="Unassembled WGS sequence"/>
</dbReference>
<comment type="subcellular location">
    <subcellularLocation>
        <location evidence="1">Cell membrane</location>
        <topology evidence="1">Single-pass membrane protein</topology>
    </subcellularLocation>
    <subcellularLocation>
        <location evidence="7">Cell membrane</location>
        <topology evidence="7">Single-pass type II membrane protein</topology>
    </subcellularLocation>
</comment>
<name>A0ABV2ABJ0_9GAMM</name>
<keyword evidence="6 8" id="KW-0472">Membrane</keyword>